<organism evidence="1 2">
    <name type="scientific">Vibrio parahaemolyticus</name>
    <dbReference type="NCBI Taxonomy" id="670"/>
    <lineage>
        <taxon>Bacteria</taxon>
        <taxon>Pseudomonadati</taxon>
        <taxon>Pseudomonadota</taxon>
        <taxon>Gammaproteobacteria</taxon>
        <taxon>Vibrionales</taxon>
        <taxon>Vibrionaceae</taxon>
        <taxon>Vibrio</taxon>
    </lineage>
</organism>
<reference evidence="1" key="1">
    <citation type="submission" date="2022-12" db="EMBL/GenBank/DDBJ databases">
        <title>Vibrio parahaemolyticus become highly virulent by producing novel Tc toxins.</title>
        <authorList>
            <person name="Yang F."/>
            <person name="You Y."/>
            <person name="Lai Q."/>
            <person name="Xu L."/>
            <person name="Li F."/>
        </authorList>
    </citation>
    <scope>NUCLEOTIDE SEQUENCE</scope>
    <source>
        <strain evidence="1">Vp-HL-202005</strain>
    </source>
</reference>
<evidence type="ECO:0000313" key="1">
    <source>
        <dbReference type="EMBL" id="WAT91513.1"/>
    </source>
</evidence>
<protein>
    <submittedName>
        <fullName evidence="1">Uncharacterized protein</fullName>
    </submittedName>
</protein>
<accession>A0A8H9NAJ0</accession>
<dbReference type="EMBL" id="CP114194">
    <property type="protein sequence ID" value="WAT91513.1"/>
    <property type="molecule type" value="Genomic_DNA"/>
</dbReference>
<gene>
    <name evidence="1" type="ORF">O1Q84_06740</name>
</gene>
<evidence type="ECO:0000313" key="2">
    <source>
        <dbReference type="Proteomes" id="UP001156560"/>
    </source>
</evidence>
<dbReference type="AlphaFoldDB" id="A0A8H9NAJ0"/>
<dbReference type="RefSeq" id="WP_031845840.1">
    <property type="nucleotide sequence ID" value="NZ_CP114194.1"/>
</dbReference>
<name>A0A8H9NAJ0_VIBPH</name>
<sequence>MSNTLVFDYAVSISEAQSATEADYSFLYKCLVMVTGSYTPPAEEGEEAPVKTSKKSAKATRDIIDPALYKVVPIYDPTLIANYTENTEVQYLMTGGLEKFYLLILADEVDPESTDAIDFDPTDYFTLCFSKEIDIATAQTIDFTDFDGVRAYATSDEALAEQIAIKDTVFLDDAGSYTGCYEAFGRLLSQAYWRNCQYYVLDSSNPASVVFTVGKADDLFNKRISFFLNGSDGPTLGFFGNGGSAITKAYIDRQAQLKTQEAITSYIQTNEPNNTAVQRVNIEEAASEVIETYEGFPYFYLDPDANNYISIVKSDEQYVVGGKAEVKDAEPIWRARIEVTEAQ</sequence>
<dbReference type="Proteomes" id="UP001156560">
    <property type="component" value="Chromosome 1"/>
</dbReference>
<proteinExistence type="predicted"/>